<accession>A0A9P9WSD8</accession>
<gene>
    <name evidence="6" type="ORF">JX265_003536</name>
</gene>
<dbReference type="GO" id="GO:0005737">
    <property type="term" value="C:cytoplasm"/>
    <property type="evidence" value="ECO:0007669"/>
    <property type="project" value="TreeGrafter"/>
</dbReference>
<dbReference type="PANTHER" id="PTHR43735:SF3">
    <property type="entry name" value="FERROPTOSIS SUPPRESSOR PROTEIN 1"/>
    <property type="match status" value="1"/>
</dbReference>
<comment type="similarity">
    <text evidence="1">Belongs to the FAD-dependent oxidoreductase family.</text>
</comment>
<evidence type="ECO:0000259" key="5">
    <source>
        <dbReference type="Pfam" id="PF07992"/>
    </source>
</evidence>
<comment type="caution">
    <text evidence="6">The sequence shown here is derived from an EMBL/GenBank/DDBJ whole genome shotgun (WGS) entry which is preliminary data.</text>
</comment>
<keyword evidence="7" id="KW-1185">Reference proteome</keyword>
<dbReference type="PRINTS" id="PR00368">
    <property type="entry name" value="FADPNR"/>
</dbReference>
<dbReference type="PANTHER" id="PTHR43735">
    <property type="entry name" value="APOPTOSIS-INDUCING FACTOR 1"/>
    <property type="match status" value="1"/>
</dbReference>
<reference evidence="6" key="1">
    <citation type="submission" date="2021-03" db="EMBL/GenBank/DDBJ databases">
        <title>Revisited historic fungal species revealed as producer of novel bioactive compounds through whole genome sequencing and comparative genomics.</title>
        <authorList>
            <person name="Vignolle G.A."/>
            <person name="Hochenegger N."/>
            <person name="Mach R.L."/>
            <person name="Mach-Aigner A.R."/>
            <person name="Javad Rahimi M."/>
            <person name="Salim K.A."/>
            <person name="Chan C.M."/>
            <person name="Lim L.B.L."/>
            <person name="Cai F."/>
            <person name="Druzhinina I.S."/>
            <person name="U'Ren J.M."/>
            <person name="Derntl C."/>
        </authorList>
    </citation>
    <scope>NUCLEOTIDE SEQUENCE</scope>
    <source>
        <strain evidence="6">TUCIM 5799</strain>
    </source>
</reference>
<evidence type="ECO:0000313" key="6">
    <source>
        <dbReference type="EMBL" id="KAI1877528.1"/>
    </source>
</evidence>
<dbReference type="PRINTS" id="PR00411">
    <property type="entry name" value="PNDRDTASEI"/>
</dbReference>
<evidence type="ECO:0000313" key="7">
    <source>
        <dbReference type="Proteomes" id="UP000829685"/>
    </source>
</evidence>
<dbReference type="Gene3D" id="3.50.50.100">
    <property type="match status" value="1"/>
</dbReference>
<keyword evidence="3" id="KW-0274">FAD</keyword>
<dbReference type="AlphaFoldDB" id="A0A9P9WSD8"/>
<sequence length="372" mass="39808">MTQTIVVLGGSYAGLQVAHRLVKNTRKTVKDLKVILVSKNSHFYWNLASVRAIIPGIVKDEEFSQPIEKGFAKYPSEAFEFIVGSAEASDLVAKTVTVSTAGGDRVLSYDHLVLATGTRTAGDDVVPWKASGTHEEIMDQIHKTAERVKTAKHIVVAGAGATGVEVAGEIRYEYKDKEVLLLSGDAHILGGDVTAGSAETELKKLGVTVQTGARVDRAVVLPDGKTEVTLQNGQTILTDLYLPTMGMAPNTEYLPSSVLKADKFVAIDEFYRVKDAANVWAAGDIVWTPRGGFVIADKQAAGVAKNIDLALHGKGPTPVKLLPMDVFVCAVGRGRGVGRMGSVKLFSYLVYMAKGKTLGMQMMPGILNGTNY</sequence>
<keyword evidence="4" id="KW-0560">Oxidoreductase</keyword>
<dbReference type="InterPro" id="IPR023753">
    <property type="entry name" value="FAD/NAD-binding_dom"/>
</dbReference>
<evidence type="ECO:0000256" key="3">
    <source>
        <dbReference type="ARBA" id="ARBA00022827"/>
    </source>
</evidence>
<evidence type="ECO:0000256" key="4">
    <source>
        <dbReference type="ARBA" id="ARBA00023002"/>
    </source>
</evidence>
<keyword evidence="2" id="KW-0285">Flavoprotein</keyword>
<name>A0A9P9WSD8_9PEZI</name>
<dbReference type="SUPFAM" id="SSF51905">
    <property type="entry name" value="FAD/NAD(P)-binding domain"/>
    <property type="match status" value="1"/>
</dbReference>
<dbReference type="Proteomes" id="UP000829685">
    <property type="component" value="Unassembled WGS sequence"/>
</dbReference>
<dbReference type="GO" id="GO:0004174">
    <property type="term" value="F:electron-transferring-flavoprotein dehydrogenase activity"/>
    <property type="evidence" value="ECO:0007669"/>
    <property type="project" value="TreeGrafter"/>
</dbReference>
<proteinExistence type="inferred from homology"/>
<evidence type="ECO:0000256" key="2">
    <source>
        <dbReference type="ARBA" id="ARBA00022630"/>
    </source>
</evidence>
<organism evidence="6 7">
    <name type="scientific">Neoarthrinium moseri</name>
    <dbReference type="NCBI Taxonomy" id="1658444"/>
    <lineage>
        <taxon>Eukaryota</taxon>
        <taxon>Fungi</taxon>
        <taxon>Dikarya</taxon>
        <taxon>Ascomycota</taxon>
        <taxon>Pezizomycotina</taxon>
        <taxon>Sordariomycetes</taxon>
        <taxon>Xylariomycetidae</taxon>
        <taxon>Amphisphaeriales</taxon>
        <taxon>Apiosporaceae</taxon>
        <taxon>Neoarthrinium</taxon>
    </lineage>
</organism>
<dbReference type="EMBL" id="JAFIMR010000006">
    <property type="protein sequence ID" value="KAI1877528.1"/>
    <property type="molecule type" value="Genomic_DNA"/>
</dbReference>
<dbReference type="OrthoDB" id="202203at2759"/>
<dbReference type="GO" id="GO:0050660">
    <property type="term" value="F:flavin adenine dinucleotide binding"/>
    <property type="evidence" value="ECO:0007669"/>
    <property type="project" value="TreeGrafter"/>
</dbReference>
<evidence type="ECO:0000256" key="1">
    <source>
        <dbReference type="ARBA" id="ARBA00006442"/>
    </source>
</evidence>
<dbReference type="InterPro" id="IPR036188">
    <property type="entry name" value="FAD/NAD-bd_sf"/>
</dbReference>
<feature type="domain" description="FAD/NAD(P)-binding" evidence="5">
    <location>
        <begin position="4"/>
        <end position="286"/>
    </location>
</feature>
<dbReference type="Pfam" id="PF07992">
    <property type="entry name" value="Pyr_redox_2"/>
    <property type="match status" value="1"/>
</dbReference>
<protein>
    <recommendedName>
        <fullName evidence="5">FAD/NAD(P)-binding domain-containing protein</fullName>
    </recommendedName>
</protein>